<dbReference type="NCBIfam" id="NF033480">
    <property type="entry name" value="bifunc_MprF"/>
    <property type="match status" value="1"/>
</dbReference>
<evidence type="ECO:0000256" key="10">
    <source>
        <dbReference type="ARBA" id="ARBA00023136"/>
    </source>
</evidence>
<evidence type="ECO:0000256" key="3">
    <source>
        <dbReference type="ARBA" id="ARBA00012014"/>
    </source>
</evidence>
<keyword evidence="5" id="KW-1003">Cell membrane</keyword>
<dbReference type="EMBL" id="CP012023">
    <property type="protein sequence ID" value="ALI56181.1"/>
    <property type="molecule type" value="Genomic_DNA"/>
</dbReference>
<dbReference type="AlphaFoldDB" id="A0A0N7HIU3"/>
<dbReference type="STRING" id="1397108.IMCC12053_2234"/>
<dbReference type="InterPro" id="IPR016181">
    <property type="entry name" value="Acyl_CoA_acyltransferase"/>
</dbReference>
<dbReference type="PANTHER" id="PTHR34697">
    <property type="entry name" value="PHOSPHATIDYLGLYCEROL LYSYLTRANSFERASE"/>
    <property type="match status" value="1"/>
</dbReference>
<dbReference type="GO" id="GO:0005886">
    <property type="term" value="C:plasma membrane"/>
    <property type="evidence" value="ECO:0007669"/>
    <property type="project" value="UniProtKB-SubCell"/>
</dbReference>
<reference evidence="14 15" key="1">
    <citation type="submission" date="2015-05" db="EMBL/GenBank/DDBJ databases">
        <authorList>
            <person name="Wang D.B."/>
            <person name="Wang M."/>
        </authorList>
    </citation>
    <scope>NUCLEOTIDE SEQUENCE [LARGE SCALE GENOMIC DNA]</scope>
    <source>
        <strain evidence="14 15">IMCC 12053</strain>
    </source>
</reference>
<evidence type="ECO:0000256" key="8">
    <source>
        <dbReference type="ARBA" id="ARBA00022989"/>
    </source>
</evidence>
<keyword evidence="11" id="KW-0046">Antibiotic resistance</keyword>
<dbReference type="InterPro" id="IPR051211">
    <property type="entry name" value="PG_lysyltransferase"/>
</dbReference>
<keyword evidence="8" id="KW-1133">Transmembrane helix</keyword>
<organism evidence="14 15">
    <name type="scientific">Celeribacter marinus</name>
    <dbReference type="NCBI Taxonomy" id="1397108"/>
    <lineage>
        <taxon>Bacteria</taxon>
        <taxon>Pseudomonadati</taxon>
        <taxon>Pseudomonadota</taxon>
        <taxon>Alphaproteobacteria</taxon>
        <taxon>Rhodobacterales</taxon>
        <taxon>Roseobacteraceae</taxon>
        <taxon>Celeribacter</taxon>
    </lineage>
</organism>
<evidence type="ECO:0000256" key="7">
    <source>
        <dbReference type="ARBA" id="ARBA00022692"/>
    </source>
</evidence>
<accession>A0A0N7HIU3</accession>
<evidence type="ECO:0000256" key="11">
    <source>
        <dbReference type="ARBA" id="ARBA00023251"/>
    </source>
</evidence>
<evidence type="ECO:0000256" key="2">
    <source>
        <dbReference type="ARBA" id="ARBA00008627"/>
    </source>
</evidence>
<evidence type="ECO:0000256" key="4">
    <source>
        <dbReference type="ARBA" id="ARBA00021546"/>
    </source>
</evidence>
<evidence type="ECO:0000256" key="1">
    <source>
        <dbReference type="ARBA" id="ARBA00004651"/>
    </source>
</evidence>
<dbReference type="InterPro" id="IPR022791">
    <property type="entry name" value="L-PG_synthase/AglD"/>
</dbReference>
<keyword evidence="15" id="KW-1185">Reference proteome</keyword>
<gene>
    <name evidence="14" type="ORF">IMCC12053_2234</name>
</gene>
<protein>
    <recommendedName>
        <fullName evidence="4">Phosphatidylglycerol lysyltransferase</fullName>
        <ecNumber evidence="3">2.3.2.3</ecNumber>
    </recommendedName>
    <alternativeName>
        <fullName evidence="12">Lysylphosphatidylglycerol synthase</fullName>
    </alternativeName>
</protein>
<name>A0A0N7HIU3_9RHOB</name>
<dbReference type="GO" id="GO:0046677">
    <property type="term" value="P:response to antibiotic"/>
    <property type="evidence" value="ECO:0007669"/>
    <property type="project" value="UniProtKB-KW"/>
</dbReference>
<dbReference type="Pfam" id="PF09924">
    <property type="entry name" value="LPG_synthase_C"/>
    <property type="match status" value="1"/>
</dbReference>
<comment type="similarity">
    <text evidence="2">Belongs to the LPG synthase family.</text>
</comment>
<evidence type="ECO:0000313" key="14">
    <source>
        <dbReference type="EMBL" id="ALI56181.1"/>
    </source>
</evidence>
<comment type="catalytic activity">
    <reaction evidence="13">
        <text>L-lysyl-tRNA(Lys) + a 1,2-diacyl-sn-glycero-3-phospho-(1'-sn-glycerol) = a 1,2-diacyl-sn-glycero-3-phospho-1'-(3'-O-L-lysyl)-sn-glycerol + tRNA(Lys)</text>
        <dbReference type="Rhea" id="RHEA:10668"/>
        <dbReference type="Rhea" id="RHEA-COMP:9696"/>
        <dbReference type="Rhea" id="RHEA-COMP:9697"/>
        <dbReference type="ChEBI" id="CHEBI:64716"/>
        <dbReference type="ChEBI" id="CHEBI:75792"/>
        <dbReference type="ChEBI" id="CHEBI:78442"/>
        <dbReference type="ChEBI" id="CHEBI:78529"/>
        <dbReference type="EC" id="2.3.2.3"/>
    </reaction>
</comment>
<keyword evidence="7" id="KW-0812">Transmembrane</keyword>
<dbReference type="GO" id="GO:0055091">
    <property type="term" value="P:phospholipid homeostasis"/>
    <property type="evidence" value="ECO:0007669"/>
    <property type="project" value="TreeGrafter"/>
</dbReference>
<evidence type="ECO:0000256" key="6">
    <source>
        <dbReference type="ARBA" id="ARBA00022679"/>
    </source>
</evidence>
<dbReference type="EC" id="2.3.2.3" evidence="3"/>
<dbReference type="PANTHER" id="PTHR34697:SF2">
    <property type="entry name" value="PHOSPHATIDYLGLYCEROL LYSYLTRANSFERASE"/>
    <property type="match status" value="1"/>
</dbReference>
<keyword evidence="9" id="KW-0443">Lipid metabolism</keyword>
<dbReference type="GO" id="GO:0050071">
    <property type="term" value="F:phosphatidylglycerol lysyltransferase activity"/>
    <property type="evidence" value="ECO:0007669"/>
    <property type="project" value="UniProtKB-EC"/>
</dbReference>
<keyword evidence="14" id="KW-0012">Acyltransferase</keyword>
<dbReference type="SUPFAM" id="SSF55729">
    <property type="entry name" value="Acyl-CoA N-acyltransferases (Nat)"/>
    <property type="match status" value="1"/>
</dbReference>
<sequence>MKFALVGRALHRAFCAQCPHPDTQCCPHAQNCPLKYKFDVVSFDFASMVRADVMAAPCDRGIARHVAGIVRPFARSPMKNATPVSADPHPLKRWVSHPAVRVVIPLLITALALFVLHRMSLGTNLADVKRDARGYSGMTLGLSFAAMCVSYLALSLYDVIIMRSVSDVRLPLGVTMMTGASSMAVSNMLGLSWLTGGAIRYRVYAAFGVKIGAVAKLIATSWLAFLLGLFALIGALMVFHPDGLAAVLHLSKRMEVAGGFAILAVIATYFVWTARTPRQIGFGQLKMTLPNGRQGATLSAISIIDLAATAMTLYVLMPADLSQNFFLFFVVFVAAIAVGILSHAPGGLGIFEATMIAGLGAAGRSDALAALLIYRLIYTVLPFLFAVIGLAGAWAVANREKASDTSRTIVKAVGPIVPLVTAGLVMLSGAVLLISGNLPSDPARLGFLQEILPLSLIETSHMIGSVSGVLLMIVARGLYRRMFRAWGLAMALLLTGFVVSLLKGFDWEEAATLAGAMAVLWVFRGAFYRANVTGTLRLNWKWILSVSLLVAAISWIGMFAYSNVQYSDALWWKFAWKSDASRFLRATFAVAVVLSAFMLNSLLSRQSARLKPDPIPDVVRHLTAQATAAEANISLSGDKRFIITPDACAYIAYADTGHTLVAKGDPVGTKEAGIAAIWQLRELADAMGRRCAFYAVSDRYLPSYLDLGLQVLKIGEVARVELATFSLEGSKRKDWRHAKARIARDGYVFEVIKAADLAPVMDNLREVSDAWLALKKSEEKGFSLGAFHPDYMGNFDQAVIRHAQTGRIAAFANLMQTGDKSEVSLDLMRYDPSGPGMAMDALFADMLLWGKAQGFTWFSLGAAPLSGFESHRLASTWHRIGSFLYEHGEQFYRFEGLRTFKQKFDPVWSPEYLASSGRLDAARVLYEVSLLISRGAKSAQDQAPPHEARI</sequence>
<evidence type="ECO:0000313" key="15">
    <source>
        <dbReference type="Proteomes" id="UP000064920"/>
    </source>
</evidence>
<comment type="subcellular location">
    <subcellularLocation>
        <location evidence="1">Cell membrane</location>
        <topology evidence="1">Multi-pass membrane protein</topology>
    </subcellularLocation>
</comment>
<evidence type="ECO:0000256" key="13">
    <source>
        <dbReference type="ARBA" id="ARBA00047540"/>
    </source>
</evidence>
<dbReference type="InterPro" id="IPR024320">
    <property type="entry name" value="LPG_synthase_C"/>
</dbReference>
<evidence type="ECO:0000256" key="5">
    <source>
        <dbReference type="ARBA" id="ARBA00022475"/>
    </source>
</evidence>
<evidence type="ECO:0000256" key="9">
    <source>
        <dbReference type="ARBA" id="ARBA00023098"/>
    </source>
</evidence>
<dbReference type="KEGG" id="cmar:IMCC12053_2234"/>
<proteinExistence type="inferred from homology"/>
<evidence type="ECO:0000256" key="12">
    <source>
        <dbReference type="ARBA" id="ARBA00031899"/>
    </source>
</evidence>
<dbReference type="Proteomes" id="UP000064920">
    <property type="component" value="Chromosome"/>
</dbReference>
<keyword evidence="6 14" id="KW-0808">Transferase</keyword>
<keyword evidence="10" id="KW-0472">Membrane</keyword>
<dbReference type="GO" id="GO:0006629">
    <property type="term" value="P:lipid metabolic process"/>
    <property type="evidence" value="ECO:0007669"/>
    <property type="project" value="UniProtKB-KW"/>
</dbReference>
<dbReference type="Pfam" id="PF03706">
    <property type="entry name" value="LPG_synthase_TM"/>
    <property type="match status" value="1"/>
</dbReference>
<dbReference type="PATRIC" id="fig|1397108.4.peg.2285"/>